<dbReference type="AlphaFoldDB" id="A0A9P5PBQ7"/>
<evidence type="ECO:0000313" key="2">
    <source>
        <dbReference type="Proteomes" id="UP000772434"/>
    </source>
</evidence>
<protein>
    <submittedName>
        <fullName evidence="1">Uncharacterized protein</fullName>
    </submittedName>
</protein>
<accession>A0A9P5PBQ7</accession>
<evidence type="ECO:0000313" key="1">
    <source>
        <dbReference type="EMBL" id="KAF9062654.1"/>
    </source>
</evidence>
<comment type="caution">
    <text evidence="1">The sequence shown here is derived from an EMBL/GenBank/DDBJ whole genome shotgun (WGS) entry which is preliminary data.</text>
</comment>
<reference evidence="1" key="1">
    <citation type="submission" date="2020-11" db="EMBL/GenBank/DDBJ databases">
        <authorList>
            <consortium name="DOE Joint Genome Institute"/>
            <person name="Ahrendt S."/>
            <person name="Riley R."/>
            <person name="Andreopoulos W."/>
            <person name="Labutti K."/>
            <person name="Pangilinan J."/>
            <person name="Ruiz-Duenas F.J."/>
            <person name="Barrasa J.M."/>
            <person name="Sanchez-Garcia M."/>
            <person name="Camarero S."/>
            <person name="Miyauchi S."/>
            <person name="Serrano A."/>
            <person name="Linde D."/>
            <person name="Babiker R."/>
            <person name="Drula E."/>
            <person name="Ayuso-Fernandez I."/>
            <person name="Pacheco R."/>
            <person name="Padilla G."/>
            <person name="Ferreira P."/>
            <person name="Barriuso J."/>
            <person name="Kellner H."/>
            <person name="Castanera R."/>
            <person name="Alfaro M."/>
            <person name="Ramirez L."/>
            <person name="Pisabarro A.G."/>
            <person name="Kuo A."/>
            <person name="Tritt A."/>
            <person name="Lipzen A."/>
            <person name="He G."/>
            <person name="Yan M."/>
            <person name="Ng V."/>
            <person name="Cullen D."/>
            <person name="Martin F."/>
            <person name="Rosso M.-N."/>
            <person name="Henrissat B."/>
            <person name="Hibbett D."/>
            <person name="Martinez A.T."/>
            <person name="Grigoriev I.V."/>
        </authorList>
    </citation>
    <scope>NUCLEOTIDE SEQUENCE</scope>
    <source>
        <strain evidence="1">AH 40177</strain>
    </source>
</reference>
<proteinExistence type="predicted"/>
<keyword evidence="2" id="KW-1185">Reference proteome</keyword>
<gene>
    <name evidence="1" type="ORF">BDP27DRAFT_1427711</name>
</gene>
<dbReference type="Proteomes" id="UP000772434">
    <property type="component" value="Unassembled WGS sequence"/>
</dbReference>
<name>A0A9P5PBQ7_9AGAR</name>
<organism evidence="1 2">
    <name type="scientific">Rhodocollybia butyracea</name>
    <dbReference type="NCBI Taxonomy" id="206335"/>
    <lineage>
        <taxon>Eukaryota</taxon>
        <taxon>Fungi</taxon>
        <taxon>Dikarya</taxon>
        <taxon>Basidiomycota</taxon>
        <taxon>Agaricomycotina</taxon>
        <taxon>Agaricomycetes</taxon>
        <taxon>Agaricomycetidae</taxon>
        <taxon>Agaricales</taxon>
        <taxon>Marasmiineae</taxon>
        <taxon>Omphalotaceae</taxon>
        <taxon>Rhodocollybia</taxon>
    </lineage>
</organism>
<sequence length="185" mass="20844">MLSSFSIRDSSTFSLSSTQKAAAQAQAQAQAQDSLKYFGVGSGIARHCWNGIFPLHFECLPNDDDSAVPLSYETTEVRNKIRKNPPSLRTQTVPYRVWPLSFFFSELTLLLHLSPPIHLPTLLFELVLRVLPFPLPPTLCAVMATTVARMMTDPAAGPELEPLRRRKHENQKFLVRRGMREVLPL</sequence>
<dbReference type="EMBL" id="JADNRY010000166">
    <property type="protein sequence ID" value="KAF9062654.1"/>
    <property type="molecule type" value="Genomic_DNA"/>
</dbReference>